<feature type="domain" description="HTH cro/C1-type" evidence="2">
    <location>
        <begin position="38"/>
        <end position="91"/>
    </location>
</feature>
<dbReference type="PROSITE" id="PS50943">
    <property type="entry name" value="HTH_CROC1"/>
    <property type="match status" value="1"/>
</dbReference>
<dbReference type="Pfam" id="PF01381">
    <property type="entry name" value="HTH_3"/>
    <property type="match status" value="1"/>
</dbReference>
<dbReference type="SUPFAM" id="SSF47413">
    <property type="entry name" value="lambda repressor-like DNA-binding domains"/>
    <property type="match status" value="1"/>
</dbReference>
<evidence type="ECO:0000313" key="4">
    <source>
        <dbReference type="Proteomes" id="UP000651050"/>
    </source>
</evidence>
<protein>
    <submittedName>
        <fullName evidence="3">Helix-turn-helix transcriptional regulator</fullName>
    </submittedName>
</protein>
<dbReference type="InterPro" id="IPR010982">
    <property type="entry name" value="Lambda_DNA-bd_dom_sf"/>
</dbReference>
<proteinExistence type="predicted"/>
<evidence type="ECO:0000256" key="1">
    <source>
        <dbReference type="SAM" id="MobiDB-lite"/>
    </source>
</evidence>
<organism evidence="3 4">
    <name type="scientific">Caenimonas aquaedulcis</name>
    <dbReference type="NCBI Taxonomy" id="2793270"/>
    <lineage>
        <taxon>Bacteria</taxon>
        <taxon>Pseudomonadati</taxon>
        <taxon>Pseudomonadota</taxon>
        <taxon>Betaproteobacteria</taxon>
        <taxon>Burkholderiales</taxon>
        <taxon>Comamonadaceae</taxon>
        <taxon>Caenimonas</taxon>
    </lineage>
</organism>
<reference evidence="3" key="1">
    <citation type="submission" date="2020-11" db="EMBL/GenBank/DDBJ databases">
        <title>Bacterial whole genome sequence for Caenimonas sp. DR4.4.</title>
        <authorList>
            <person name="Le V."/>
            <person name="Ko S.-R."/>
            <person name="Ahn C.-Y."/>
            <person name="Oh H.-M."/>
        </authorList>
    </citation>
    <scope>NUCLEOTIDE SEQUENCE</scope>
    <source>
        <strain evidence="3">DR4.4</strain>
    </source>
</reference>
<name>A0A931MG30_9BURK</name>
<dbReference type="GO" id="GO:0003677">
    <property type="term" value="F:DNA binding"/>
    <property type="evidence" value="ECO:0007669"/>
    <property type="project" value="InterPro"/>
</dbReference>
<dbReference type="RefSeq" id="WP_196985622.1">
    <property type="nucleotide sequence ID" value="NZ_JADWYS010000001.1"/>
</dbReference>
<accession>A0A931MG30</accession>
<dbReference type="CDD" id="cd00093">
    <property type="entry name" value="HTH_XRE"/>
    <property type="match status" value="1"/>
</dbReference>
<dbReference type="EMBL" id="JADWYS010000001">
    <property type="protein sequence ID" value="MBG9387723.1"/>
    <property type="molecule type" value="Genomic_DNA"/>
</dbReference>
<feature type="region of interest" description="Disordered" evidence="1">
    <location>
        <begin position="124"/>
        <end position="163"/>
    </location>
</feature>
<gene>
    <name evidence="3" type="ORF">I5803_06815</name>
</gene>
<evidence type="ECO:0000313" key="3">
    <source>
        <dbReference type="EMBL" id="MBG9387723.1"/>
    </source>
</evidence>
<comment type="caution">
    <text evidence="3">The sequence shown here is derived from an EMBL/GenBank/DDBJ whole genome shotgun (WGS) entry which is preliminary data.</text>
</comment>
<evidence type="ECO:0000259" key="2">
    <source>
        <dbReference type="PROSITE" id="PS50943"/>
    </source>
</evidence>
<dbReference type="Proteomes" id="UP000651050">
    <property type="component" value="Unassembled WGS sequence"/>
</dbReference>
<dbReference type="InterPro" id="IPR001387">
    <property type="entry name" value="Cro/C1-type_HTH"/>
</dbReference>
<dbReference type="AlphaFoldDB" id="A0A931MG30"/>
<dbReference type="Gene3D" id="1.10.260.40">
    <property type="entry name" value="lambda repressor-like DNA-binding domains"/>
    <property type="match status" value="1"/>
</dbReference>
<sequence length="163" mass="17679">MGRNIDDIIDSLPQARRARIHAGAEKMAEEMLRGADSLAAIRRVAGLTQTELGDLMGINQNAVSQMEKRTEVFISTVANVAVALGYELELAFRKPDGDRVPLPKFQPWQDVSVPAVATRQGKAIARKQALPARRSAKLERAPAAASAPGQLRDGARSRKKASR</sequence>
<keyword evidence="4" id="KW-1185">Reference proteome</keyword>